<comment type="similarity">
    <text evidence="1 2">Belongs to the nucleosome assembly protein (NAP) family.</text>
</comment>
<reference evidence="3 4" key="1">
    <citation type="submission" date="2014-06" db="EMBL/GenBank/DDBJ databases">
        <title>Evolutionary Origins and Diversification of the Mycorrhizal Mutualists.</title>
        <authorList>
            <consortium name="DOE Joint Genome Institute"/>
            <consortium name="Mycorrhizal Genomics Consortium"/>
            <person name="Kohler A."/>
            <person name="Kuo A."/>
            <person name="Nagy L.G."/>
            <person name="Floudas D."/>
            <person name="Copeland A."/>
            <person name="Barry K.W."/>
            <person name="Cichocki N."/>
            <person name="Veneault-Fourrey C."/>
            <person name="LaButti K."/>
            <person name="Lindquist E.A."/>
            <person name="Lipzen A."/>
            <person name="Lundell T."/>
            <person name="Morin E."/>
            <person name="Murat C."/>
            <person name="Riley R."/>
            <person name="Ohm R."/>
            <person name="Sun H."/>
            <person name="Tunlid A."/>
            <person name="Henrissat B."/>
            <person name="Grigoriev I.V."/>
            <person name="Hibbett D.S."/>
            <person name="Martin F."/>
        </authorList>
    </citation>
    <scope>NUCLEOTIDE SEQUENCE [LARGE SCALE GENOMIC DNA]</scope>
    <source>
        <strain evidence="3 4">SS14</strain>
    </source>
</reference>
<name>A0A0C9VF29_SPHS4</name>
<organism evidence="3 4">
    <name type="scientific">Sphaerobolus stellatus (strain SS14)</name>
    <dbReference type="NCBI Taxonomy" id="990650"/>
    <lineage>
        <taxon>Eukaryota</taxon>
        <taxon>Fungi</taxon>
        <taxon>Dikarya</taxon>
        <taxon>Basidiomycota</taxon>
        <taxon>Agaricomycotina</taxon>
        <taxon>Agaricomycetes</taxon>
        <taxon>Phallomycetidae</taxon>
        <taxon>Geastrales</taxon>
        <taxon>Sphaerobolaceae</taxon>
        <taxon>Sphaerobolus</taxon>
    </lineage>
</organism>
<dbReference type="GO" id="GO:0006334">
    <property type="term" value="P:nucleosome assembly"/>
    <property type="evidence" value="ECO:0007669"/>
    <property type="project" value="InterPro"/>
</dbReference>
<evidence type="ECO:0000313" key="3">
    <source>
        <dbReference type="EMBL" id="KIJ45624.1"/>
    </source>
</evidence>
<evidence type="ECO:0000256" key="1">
    <source>
        <dbReference type="ARBA" id="ARBA00009947"/>
    </source>
</evidence>
<accession>A0A0C9VF29</accession>
<protein>
    <submittedName>
        <fullName evidence="3">Uncharacterized protein</fullName>
    </submittedName>
</protein>
<gene>
    <name evidence="3" type="ORF">M422DRAFT_227310</name>
</gene>
<dbReference type="Pfam" id="PF00956">
    <property type="entry name" value="NAP"/>
    <property type="match status" value="1"/>
</dbReference>
<evidence type="ECO:0000256" key="2">
    <source>
        <dbReference type="RuleBase" id="RU003876"/>
    </source>
</evidence>
<dbReference type="EMBL" id="KN837111">
    <property type="protein sequence ID" value="KIJ45624.1"/>
    <property type="molecule type" value="Genomic_DNA"/>
</dbReference>
<dbReference type="InterPro" id="IPR037231">
    <property type="entry name" value="NAP-like_sf"/>
</dbReference>
<feature type="non-terminal residue" evidence="3">
    <location>
        <position position="1"/>
    </location>
</feature>
<dbReference type="SUPFAM" id="SSF143113">
    <property type="entry name" value="NAP-like"/>
    <property type="match status" value="1"/>
</dbReference>
<sequence length="170" mass="19760">MSNKRASPGAEVTLGPEISDEDAQKLTKLGKDIAAREVVLERRALEYLQPHYENRRPILKTIKDFWPRAFRNMSGTSLHLQHQQDLDALAFLEDLWIVRDKDEPRCFTIEFHFKENPFFSDSVLKKEYKYLAPQVEDGDKEVLDGVTNANLEFDFDQHGAPQAIKIQWKD</sequence>
<dbReference type="GO" id="GO:0005634">
    <property type="term" value="C:nucleus"/>
    <property type="evidence" value="ECO:0007669"/>
    <property type="project" value="InterPro"/>
</dbReference>
<dbReference type="AlphaFoldDB" id="A0A0C9VF29"/>
<dbReference type="InterPro" id="IPR002164">
    <property type="entry name" value="NAP_family"/>
</dbReference>
<dbReference type="Proteomes" id="UP000054279">
    <property type="component" value="Unassembled WGS sequence"/>
</dbReference>
<dbReference type="HOGENOM" id="CLU_1574518_0_0_1"/>
<proteinExistence type="inferred from homology"/>
<dbReference type="PANTHER" id="PTHR11875">
    <property type="entry name" value="TESTIS-SPECIFIC Y-ENCODED PROTEIN"/>
    <property type="match status" value="1"/>
</dbReference>
<evidence type="ECO:0000313" key="4">
    <source>
        <dbReference type="Proteomes" id="UP000054279"/>
    </source>
</evidence>
<keyword evidence="4" id="KW-1185">Reference proteome</keyword>
<dbReference type="OrthoDB" id="19419at2759"/>
<dbReference type="Gene3D" id="3.30.1120.90">
    <property type="entry name" value="Nucleosome assembly protein"/>
    <property type="match status" value="1"/>
</dbReference>